<organism evidence="3">
    <name type="scientific">marine sediment metagenome</name>
    <dbReference type="NCBI Taxonomy" id="412755"/>
    <lineage>
        <taxon>unclassified sequences</taxon>
        <taxon>metagenomes</taxon>
        <taxon>ecological metagenomes</taxon>
    </lineage>
</organism>
<feature type="transmembrane region" description="Helical" evidence="1">
    <location>
        <begin position="230"/>
        <end position="248"/>
    </location>
</feature>
<evidence type="ECO:0000313" key="3">
    <source>
        <dbReference type="EMBL" id="GAI75506.1"/>
    </source>
</evidence>
<comment type="caution">
    <text evidence="3">The sequence shown here is derived from an EMBL/GenBank/DDBJ whole genome shotgun (WGS) entry which is preliminary data.</text>
</comment>
<accession>X1S8U7</accession>
<keyword evidence="1" id="KW-0472">Membrane</keyword>
<evidence type="ECO:0000256" key="1">
    <source>
        <dbReference type="SAM" id="Phobius"/>
    </source>
</evidence>
<feature type="domain" description="Uroporphyrinogen decarboxylase (URO-D)" evidence="2">
    <location>
        <begin position="4"/>
        <end position="112"/>
    </location>
</feature>
<keyword evidence="1" id="KW-0812">Transmembrane</keyword>
<gene>
    <name evidence="3" type="ORF">S12H4_16025</name>
</gene>
<name>X1S8U7_9ZZZZ</name>
<dbReference type="InterPro" id="IPR000257">
    <property type="entry name" value="Uroporphyrinogen_deCOase"/>
</dbReference>
<proteinExistence type="predicted"/>
<dbReference type="GO" id="GO:0006779">
    <property type="term" value="P:porphyrin-containing compound biosynthetic process"/>
    <property type="evidence" value="ECO:0007669"/>
    <property type="project" value="InterPro"/>
</dbReference>
<dbReference type="InterPro" id="IPR038071">
    <property type="entry name" value="UROD/MetE-like_sf"/>
</dbReference>
<dbReference type="Gene3D" id="3.20.20.210">
    <property type="match status" value="1"/>
</dbReference>
<feature type="non-terminal residue" evidence="3">
    <location>
        <position position="1"/>
    </location>
</feature>
<dbReference type="Pfam" id="PF01208">
    <property type="entry name" value="URO-D"/>
    <property type="match status" value="1"/>
</dbReference>
<protein>
    <recommendedName>
        <fullName evidence="2">Uroporphyrinogen decarboxylase (URO-D) domain-containing protein</fullName>
    </recommendedName>
</protein>
<dbReference type="GO" id="GO:0004853">
    <property type="term" value="F:uroporphyrinogen decarboxylase activity"/>
    <property type="evidence" value="ECO:0007669"/>
    <property type="project" value="InterPro"/>
</dbReference>
<dbReference type="EMBL" id="BARW01007735">
    <property type="protein sequence ID" value="GAI75506.1"/>
    <property type="molecule type" value="Genomic_DNA"/>
</dbReference>
<keyword evidence="1" id="KW-1133">Transmembrane helix</keyword>
<sequence length="255" mass="28788">IWYEGQAPTTKPPFNSIEEVLKYDYLPVEETEIGRHTMDMIKFFLEKTGYKIPVSFTDTQSPLNIASHLMPIDKLFLEMYDNPEGYKKLLSVITGLLIDFTVKQKELIGDALVYPGHGFASSREFQGIGISDDNTLMVSDDFFEKFEISFREKIGSVFGGCVFHSCGNWPNKIAVVKKIDNLIMVDGAFSEETDPDPNEVEPFVKGFSDTGIVVNAFFLHSFILQKAKLYVPWITFPIGLIYNCLLIVKGEISVP</sequence>
<evidence type="ECO:0000259" key="2">
    <source>
        <dbReference type="Pfam" id="PF01208"/>
    </source>
</evidence>
<dbReference type="AlphaFoldDB" id="X1S8U7"/>
<dbReference type="SUPFAM" id="SSF51726">
    <property type="entry name" value="UROD/MetE-like"/>
    <property type="match status" value="1"/>
</dbReference>
<reference evidence="3" key="1">
    <citation type="journal article" date="2014" name="Front. Microbiol.">
        <title>High frequency of phylogenetically diverse reductive dehalogenase-homologous genes in deep subseafloor sedimentary metagenomes.</title>
        <authorList>
            <person name="Kawai M."/>
            <person name="Futagami T."/>
            <person name="Toyoda A."/>
            <person name="Takaki Y."/>
            <person name="Nishi S."/>
            <person name="Hori S."/>
            <person name="Arai W."/>
            <person name="Tsubouchi T."/>
            <person name="Morono Y."/>
            <person name="Uchiyama I."/>
            <person name="Ito T."/>
            <person name="Fujiyama A."/>
            <person name="Inagaki F."/>
            <person name="Takami H."/>
        </authorList>
    </citation>
    <scope>NUCLEOTIDE SEQUENCE</scope>
    <source>
        <strain evidence="3">Expedition CK06-06</strain>
    </source>
</reference>